<name>A0A8H3G5X5_9LECA</name>
<dbReference type="EMBL" id="CAJPDS010000094">
    <property type="protein sequence ID" value="CAF9936766.1"/>
    <property type="molecule type" value="Genomic_DNA"/>
</dbReference>
<feature type="non-terminal residue" evidence="4">
    <location>
        <position position="1"/>
    </location>
</feature>
<dbReference type="GO" id="GO:0052689">
    <property type="term" value="F:carboxylic ester hydrolase activity"/>
    <property type="evidence" value="ECO:0007669"/>
    <property type="project" value="TreeGrafter"/>
</dbReference>
<keyword evidence="5" id="KW-1185">Reference proteome</keyword>
<feature type="domain" description="AB hydrolase-1" evidence="3">
    <location>
        <begin position="76"/>
        <end position="155"/>
    </location>
</feature>
<dbReference type="SUPFAM" id="SSF53474">
    <property type="entry name" value="alpha/beta-Hydrolases"/>
    <property type="match status" value="1"/>
</dbReference>
<keyword evidence="2" id="KW-0378">Hydrolase</keyword>
<protein>
    <recommendedName>
        <fullName evidence="3">AB hydrolase-1 domain-containing protein</fullName>
    </recommendedName>
</protein>
<evidence type="ECO:0000259" key="3">
    <source>
        <dbReference type="Pfam" id="PF00561"/>
    </source>
</evidence>
<evidence type="ECO:0000256" key="2">
    <source>
        <dbReference type="ARBA" id="ARBA00022801"/>
    </source>
</evidence>
<comment type="similarity">
    <text evidence="1">Belongs to the AB hydrolase superfamily.</text>
</comment>
<sequence length="174" mass="19636">TLALRSPTLVEAVIPVDNAPVDAALKSDFVRYIQGLRSINDAAVIKQIEADSILQKYEKSLAIRQFLLSNLVRSADANTLKLRIPIRILGGSLDELGDFPYRDPEEARYDGPTLFIRGTKSHYVADEVLPVIGRFFPRFELQDIDCGHWVISEKPEPFRQAVVEFVQRHDSCGR</sequence>
<dbReference type="OrthoDB" id="8119704at2759"/>
<evidence type="ECO:0000313" key="5">
    <source>
        <dbReference type="Proteomes" id="UP000664521"/>
    </source>
</evidence>
<reference evidence="4" key="1">
    <citation type="submission" date="2021-03" db="EMBL/GenBank/DDBJ databases">
        <authorList>
            <person name="Tagirdzhanova G."/>
        </authorList>
    </citation>
    <scope>NUCLEOTIDE SEQUENCE</scope>
</reference>
<organism evidence="4 5">
    <name type="scientific">Heterodermia speciosa</name>
    <dbReference type="NCBI Taxonomy" id="116794"/>
    <lineage>
        <taxon>Eukaryota</taxon>
        <taxon>Fungi</taxon>
        <taxon>Dikarya</taxon>
        <taxon>Ascomycota</taxon>
        <taxon>Pezizomycotina</taxon>
        <taxon>Lecanoromycetes</taxon>
        <taxon>OSLEUM clade</taxon>
        <taxon>Lecanoromycetidae</taxon>
        <taxon>Caliciales</taxon>
        <taxon>Physciaceae</taxon>
        <taxon>Heterodermia</taxon>
    </lineage>
</organism>
<dbReference type="AlphaFoldDB" id="A0A8H3G5X5"/>
<gene>
    <name evidence="4" type="ORF">HETSPECPRED_010451</name>
</gene>
<dbReference type="Proteomes" id="UP000664521">
    <property type="component" value="Unassembled WGS sequence"/>
</dbReference>
<dbReference type="Pfam" id="PF00561">
    <property type="entry name" value="Abhydrolase_1"/>
    <property type="match status" value="1"/>
</dbReference>
<dbReference type="PANTHER" id="PTHR46118:SF4">
    <property type="entry name" value="PROTEIN ABHD11"/>
    <property type="match status" value="1"/>
</dbReference>
<dbReference type="PANTHER" id="PTHR46118">
    <property type="entry name" value="PROTEIN ABHD11"/>
    <property type="match status" value="1"/>
</dbReference>
<dbReference type="GO" id="GO:0005739">
    <property type="term" value="C:mitochondrion"/>
    <property type="evidence" value="ECO:0007669"/>
    <property type="project" value="TreeGrafter"/>
</dbReference>
<dbReference type="Gene3D" id="3.40.50.1820">
    <property type="entry name" value="alpha/beta hydrolase"/>
    <property type="match status" value="1"/>
</dbReference>
<comment type="caution">
    <text evidence="4">The sequence shown here is derived from an EMBL/GenBank/DDBJ whole genome shotgun (WGS) entry which is preliminary data.</text>
</comment>
<evidence type="ECO:0000256" key="1">
    <source>
        <dbReference type="ARBA" id="ARBA00008645"/>
    </source>
</evidence>
<evidence type="ECO:0000313" key="4">
    <source>
        <dbReference type="EMBL" id="CAF9936766.1"/>
    </source>
</evidence>
<accession>A0A8H3G5X5</accession>
<proteinExistence type="inferred from homology"/>
<dbReference type="InterPro" id="IPR000073">
    <property type="entry name" value="AB_hydrolase_1"/>
</dbReference>
<dbReference type="InterPro" id="IPR029058">
    <property type="entry name" value="AB_hydrolase_fold"/>
</dbReference>